<accession>A0A382P5Z4</accession>
<dbReference type="AlphaFoldDB" id="A0A382P5Z4"/>
<proteinExistence type="predicted"/>
<evidence type="ECO:0008006" key="2">
    <source>
        <dbReference type="Google" id="ProtNLM"/>
    </source>
</evidence>
<organism evidence="1">
    <name type="scientific">marine metagenome</name>
    <dbReference type="NCBI Taxonomy" id="408172"/>
    <lineage>
        <taxon>unclassified sequences</taxon>
        <taxon>metagenomes</taxon>
        <taxon>ecological metagenomes</taxon>
    </lineage>
</organism>
<dbReference type="EMBL" id="UINC01105127">
    <property type="protein sequence ID" value="SVC68829.1"/>
    <property type="molecule type" value="Genomic_DNA"/>
</dbReference>
<dbReference type="SUPFAM" id="SSF55729">
    <property type="entry name" value="Acyl-CoA N-acyltransferases (Nat)"/>
    <property type="match status" value="1"/>
</dbReference>
<reference evidence="1" key="1">
    <citation type="submission" date="2018-05" db="EMBL/GenBank/DDBJ databases">
        <authorList>
            <person name="Lanie J.A."/>
            <person name="Ng W.-L."/>
            <person name="Kazmierczak K.M."/>
            <person name="Andrzejewski T.M."/>
            <person name="Davidsen T.M."/>
            <person name="Wayne K.J."/>
            <person name="Tettelin H."/>
            <person name="Glass J.I."/>
            <person name="Rusch D."/>
            <person name="Podicherti R."/>
            <person name="Tsui H.-C.T."/>
            <person name="Winkler M.E."/>
        </authorList>
    </citation>
    <scope>NUCLEOTIDE SEQUENCE</scope>
</reference>
<dbReference type="InterPro" id="IPR016181">
    <property type="entry name" value="Acyl_CoA_acyltransferase"/>
</dbReference>
<name>A0A382P5Z4_9ZZZZ</name>
<sequence>MFGLKYNDEIESIVCVAFCPEVPYTVRELDYMSRVKDGKIVIAYTVWSRKRGAGKEIINKLGEWVKDNKYERLITLSPLTTMATHFHIRNGAKQIGINEDTQNFEYKL</sequence>
<evidence type="ECO:0000313" key="1">
    <source>
        <dbReference type="EMBL" id="SVC68829.1"/>
    </source>
</evidence>
<protein>
    <recommendedName>
        <fullName evidence="2">N-acetyltransferase domain-containing protein</fullName>
    </recommendedName>
</protein>
<gene>
    <name evidence="1" type="ORF">METZ01_LOCUS321683</name>
</gene>